<feature type="domain" description="Glycosyltransferase 2-like" evidence="1">
    <location>
        <begin position="10"/>
        <end position="116"/>
    </location>
</feature>
<name>A0A1G1V960_9BACT</name>
<proteinExistence type="predicted"/>
<dbReference type="InterPro" id="IPR001173">
    <property type="entry name" value="Glyco_trans_2-like"/>
</dbReference>
<accession>A0A1G1V960</accession>
<reference evidence="2 3" key="1">
    <citation type="journal article" date="2016" name="Nat. Commun.">
        <title>Thousands of microbial genomes shed light on interconnected biogeochemical processes in an aquifer system.</title>
        <authorList>
            <person name="Anantharaman K."/>
            <person name="Brown C.T."/>
            <person name="Hug L.A."/>
            <person name="Sharon I."/>
            <person name="Castelle C.J."/>
            <person name="Probst A.J."/>
            <person name="Thomas B.C."/>
            <person name="Singh A."/>
            <person name="Wilkins M.J."/>
            <person name="Karaoz U."/>
            <person name="Brodie E.L."/>
            <person name="Williams K.H."/>
            <person name="Hubbard S.S."/>
            <person name="Banfield J.F."/>
        </authorList>
    </citation>
    <scope>NUCLEOTIDE SEQUENCE [LARGE SCALE GENOMIC DNA]</scope>
</reference>
<gene>
    <name evidence="2" type="ORF">A3D26_03520</name>
</gene>
<dbReference type="PANTHER" id="PTHR43630:SF2">
    <property type="entry name" value="GLYCOSYLTRANSFERASE"/>
    <property type="match status" value="1"/>
</dbReference>
<dbReference type="AlphaFoldDB" id="A0A1G1V960"/>
<dbReference type="InterPro" id="IPR029044">
    <property type="entry name" value="Nucleotide-diphossugar_trans"/>
</dbReference>
<sequence>MKKTKNPLVSAVITTRNEEGVIEDLLKSLKSQTYKNLEIILVDNYSTDKTCEIARKYTKHVYTKSPERSAQRNYGVEKSKGEYVLILDADMQLEPEVIKEAVNLTKDKTVGGVIIPERSFGKGFWTQFKVFEREFYVGEDSIEAARFFRKDLFNKFDGYDLTITGPEDWDLPLRMKKSGVKMARTKSFILHNERVFNPWKSAKKKFYYASGASIYLRRHPDVVLSHGNLLFRNVFIKKWKRLVTHPFLTLGMFFVRALEMSGAGLGFLYGLGFKQTSSQA</sequence>
<evidence type="ECO:0000313" key="3">
    <source>
        <dbReference type="Proteomes" id="UP000178319"/>
    </source>
</evidence>
<organism evidence="2 3">
    <name type="scientific">Candidatus Blackburnbacteria bacterium RIFCSPHIGHO2_02_FULL_44_20</name>
    <dbReference type="NCBI Taxonomy" id="1797516"/>
    <lineage>
        <taxon>Bacteria</taxon>
        <taxon>Candidatus Blackburniibacteriota</taxon>
    </lineage>
</organism>
<dbReference type="EMBL" id="MHBZ01000008">
    <property type="protein sequence ID" value="OGY11988.1"/>
    <property type="molecule type" value="Genomic_DNA"/>
</dbReference>
<comment type="caution">
    <text evidence="2">The sequence shown here is derived from an EMBL/GenBank/DDBJ whole genome shotgun (WGS) entry which is preliminary data.</text>
</comment>
<dbReference type="Proteomes" id="UP000178319">
    <property type="component" value="Unassembled WGS sequence"/>
</dbReference>
<dbReference type="SUPFAM" id="SSF53448">
    <property type="entry name" value="Nucleotide-diphospho-sugar transferases"/>
    <property type="match status" value="1"/>
</dbReference>
<protein>
    <recommendedName>
        <fullName evidence="1">Glycosyltransferase 2-like domain-containing protein</fullName>
    </recommendedName>
</protein>
<dbReference type="STRING" id="1797516.A3D26_03520"/>
<dbReference type="PANTHER" id="PTHR43630">
    <property type="entry name" value="POLY-BETA-1,6-N-ACETYL-D-GLUCOSAMINE SYNTHASE"/>
    <property type="match status" value="1"/>
</dbReference>
<evidence type="ECO:0000313" key="2">
    <source>
        <dbReference type="EMBL" id="OGY11988.1"/>
    </source>
</evidence>
<evidence type="ECO:0000259" key="1">
    <source>
        <dbReference type="Pfam" id="PF00535"/>
    </source>
</evidence>
<dbReference type="Pfam" id="PF00535">
    <property type="entry name" value="Glycos_transf_2"/>
    <property type="match status" value="1"/>
</dbReference>
<dbReference type="CDD" id="cd00761">
    <property type="entry name" value="Glyco_tranf_GTA_type"/>
    <property type="match status" value="1"/>
</dbReference>
<dbReference type="Gene3D" id="3.90.550.10">
    <property type="entry name" value="Spore Coat Polysaccharide Biosynthesis Protein SpsA, Chain A"/>
    <property type="match status" value="1"/>
</dbReference>